<name>A0A0R1V808_9LACO</name>
<evidence type="ECO:0000259" key="2">
    <source>
        <dbReference type="Pfam" id="PF04073"/>
    </source>
</evidence>
<dbReference type="Proteomes" id="UP000051739">
    <property type="component" value="Unassembled WGS sequence"/>
</dbReference>
<dbReference type="EMBL" id="AZFN01000016">
    <property type="protein sequence ID" value="KRM01640.1"/>
    <property type="molecule type" value="Genomic_DNA"/>
</dbReference>
<sequence length="154" mass="16877">MAYEQVRDYFEGQGLGDRVLRLTDASDTVEHAAQAIGCEPAMIAKTLSFLVDGEPILVVMAGDQKADNRKFKQEFGTRPRMIKYDEVESYIGHAPGGVCPFAVKAGVKTYLDTSLKRFTDVYPAAGDGNSAVHLTIAELEEHAHNQAWIDVSKS</sequence>
<comment type="caution">
    <text evidence="3">The sequence shown here is derived from an EMBL/GenBank/DDBJ whole genome shotgun (WGS) entry which is preliminary data.</text>
</comment>
<dbReference type="InterPro" id="IPR036754">
    <property type="entry name" value="YbaK/aa-tRNA-synt-asso_dom_sf"/>
</dbReference>
<organism evidence="3 4">
    <name type="scientific">Limosilactobacillus gastricus DSM 16045</name>
    <dbReference type="NCBI Taxonomy" id="1423749"/>
    <lineage>
        <taxon>Bacteria</taxon>
        <taxon>Bacillati</taxon>
        <taxon>Bacillota</taxon>
        <taxon>Bacilli</taxon>
        <taxon>Lactobacillales</taxon>
        <taxon>Lactobacillaceae</taxon>
        <taxon>Limosilactobacillus</taxon>
    </lineage>
</organism>
<feature type="domain" description="YbaK/aminoacyl-tRNA synthetase-associated" evidence="2">
    <location>
        <begin position="26"/>
        <end position="140"/>
    </location>
</feature>
<accession>A0A0R1V808</accession>
<dbReference type="Gene3D" id="3.90.960.10">
    <property type="entry name" value="YbaK/aminoacyl-tRNA synthetase-associated domain"/>
    <property type="match status" value="1"/>
</dbReference>
<dbReference type="AlphaFoldDB" id="A0A0R1V808"/>
<keyword evidence="1" id="KW-0648">Protein biosynthesis</keyword>
<dbReference type="RefSeq" id="WP_056937611.1">
    <property type="nucleotide sequence ID" value="NZ_AZFN01000016.1"/>
</dbReference>
<dbReference type="CDD" id="cd04333">
    <property type="entry name" value="ProX_deacylase"/>
    <property type="match status" value="1"/>
</dbReference>
<evidence type="ECO:0000313" key="3">
    <source>
        <dbReference type="EMBL" id="KRM01640.1"/>
    </source>
</evidence>
<evidence type="ECO:0000313" key="4">
    <source>
        <dbReference type="Proteomes" id="UP000051739"/>
    </source>
</evidence>
<dbReference type="PANTHER" id="PTHR30411">
    <property type="entry name" value="CYTOPLASMIC PROTEIN"/>
    <property type="match status" value="1"/>
</dbReference>
<dbReference type="PATRIC" id="fig|1423749.3.peg.578"/>
<dbReference type="GO" id="GO:0006412">
    <property type="term" value="P:translation"/>
    <property type="evidence" value="ECO:0007669"/>
    <property type="project" value="UniProtKB-KW"/>
</dbReference>
<dbReference type="Pfam" id="PF04073">
    <property type="entry name" value="tRNA_edit"/>
    <property type="match status" value="1"/>
</dbReference>
<protein>
    <submittedName>
        <fullName evidence="3">EbsC YbaK protein</fullName>
    </submittedName>
</protein>
<gene>
    <name evidence="3" type="ORF">FC60_GL000574</name>
</gene>
<keyword evidence="4" id="KW-1185">Reference proteome</keyword>
<reference evidence="3 4" key="1">
    <citation type="journal article" date="2015" name="Genome Announc.">
        <title>Expanding the biotechnology potential of lactobacilli through comparative genomics of 213 strains and associated genera.</title>
        <authorList>
            <person name="Sun Z."/>
            <person name="Harris H.M."/>
            <person name="McCann A."/>
            <person name="Guo C."/>
            <person name="Argimon S."/>
            <person name="Zhang W."/>
            <person name="Yang X."/>
            <person name="Jeffery I.B."/>
            <person name="Cooney J.C."/>
            <person name="Kagawa T.F."/>
            <person name="Liu W."/>
            <person name="Song Y."/>
            <person name="Salvetti E."/>
            <person name="Wrobel A."/>
            <person name="Rasinkangas P."/>
            <person name="Parkhill J."/>
            <person name="Rea M.C."/>
            <person name="O'Sullivan O."/>
            <person name="Ritari J."/>
            <person name="Douillard F.P."/>
            <person name="Paul Ross R."/>
            <person name="Yang R."/>
            <person name="Briner A.E."/>
            <person name="Felis G.E."/>
            <person name="de Vos W.M."/>
            <person name="Barrangou R."/>
            <person name="Klaenhammer T.R."/>
            <person name="Caufield P.W."/>
            <person name="Cui Y."/>
            <person name="Zhang H."/>
            <person name="O'Toole P.W."/>
        </authorList>
    </citation>
    <scope>NUCLEOTIDE SEQUENCE [LARGE SCALE GENOMIC DNA]</scope>
    <source>
        <strain evidence="3 4">DSM 16045</strain>
    </source>
</reference>
<dbReference type="GO" id="GO:0002161">
    <property type="term" value="F:aminoacyl-tRNA deacylase activity"/>
    <property type="evidence" value="ECO:0007669"/>
    <property type="project" value="InterPro"/>
</dbReference>
<dbReference type="PANTHER" id="PTHR30411:SF1">
    <property type="entry name" value="CYTOPLASMIC PROTEIN"/>
    <property type="match status" value="1"/>
</dbReference>
<dbReference type="InterPro" id="IPR007214">
    <property type="entry name" value="YbaK/aa-tRNA-synth-assoc-dom"/>
</dbReference>
<proteinExistence type="predicted"/>
<dbReference type="SUPFAM" id="SSF55826">
    <property type="entry name" value="YbaK/ProRS associated domain"/>
    <property type="match status" value="1"/>
</dbReference>
<evidence type="ECO:0000256" key="1">
    <source>
        <dbReference type="ARBA" id="ARBA00022917"/>
    </source>
</evidence>